<comment type="caution">
    <text evidence="2">The sequence shown here is derived from an EMBL/GenBank/DDBJ whole genome shotgun (WGS) entry which is preliminary data.</text>
</comment>
<gene>
    <name evidence="2" type="ORF">AUN14_04575</name>
    <name evidence="1" type="ORF">FZI19_07985</name>
</gene>
<dbReference type="Proteomes" id="UP000469927">
    <property type="component" value="Unassembled WGS sequence"/>
</dbReference>
<dbReference type="RefSeq" id="WP_038865398.1">
    <property type="nucleotide sequence ID" value="NZ_CP187979.1"/>
</dbReference>
<dbReference type="EMBL" id="MSAE01000005">
    <property type="protein sequence ID" value="PUX16901.1"/>
    <property type="molecule type" value="Genomic_DNA"/>
</dbReference>
<dbReference type="Proteomes" id="UP000244378">
    <property type="component" value="Unassembled WGS sequence"/>
</dbReference>
<dbReference type="InterPro" id="IPR025612">
    <property type="entry name" value="YqjK"/>
</dbReference>
<evidence type="ECO:0000313" key="1">
    <source>
        <dbReference type="EMBL" id="KAB0882428.1"/>
    </source>
</evidence>
<dbReference type="GeneID" id="92214554"/>
<evidence type="ECO:0000313" key="4">
    <source>
        <dbReference type="Proteomes" id="UP000469927"/>
    </source>
</evidence>
<evidence type="ECO:0000313" key="3">
    <source>
        <dbReference type="Proteomes" id="UP000244378"/>
    </source>
</evidence>
<keyword evidence="4" id="KW-1185">Reference proteome</keyword>
<dbReference type="EMBL" id="WAGD01000019">
    <property type="protein sequence ID" value="KAB0882428.1"/>
    <property type="molecule type" value="Genomic_DNA"/>
</dbReference>
<dbReference type="AlphaFoldDB" id="A0A2T7AX36"/>
<organism evidence="2 3">
    <name type="scientific">Cronobacter muytjensii</name>
    <dbReference type="NCBI Taxonomy" id="413501"/>
    <lineage>
        <taxon>Bacteria</taxon>
        <taxon>Pseudomonadati</taxon>
        <taxon>Pseudomonadota</taxon>
        <taxon>Gammaproteobacteria</taxon>
        <taxon>Enterobacterales</taxon>
        <taxon>Enterobacteriaceae</taxon>
        <taxon>Cronobacter</taxon>
    </lineage>
</organism>
<accession>A0A2T7AX36</accession>
<sequence length="98" mass="11514">MSMSKAERERRKALLLSQIQQQRLDMAASRRDWLAVTGSYDRSWNTLISLRSWAVVGSSIMAIWTVRNPNFLMRWGKRAFAAWSAWRLVKTTMRQQLP</sequence>
<dbReference type="OrthoDB" id="6504948at2"/>
<protein>
    <recommendedName>
        <fullName evidence="5">Cell division protein FtsH</fullName>
    </recommendedName>
</protein>
<name>A0A2T7AX36_9ENTR</name>
<evidence type="ECO:0000313" key="2">
    <source>
        <dbReference type="EMBL" id="PUX16901.1"/>
    </source>
</evidence>
<dbReference type="Pfam" id="PF13997">
    <property type="entry name" value="YqjK"/>
    <property type="match status" value="1"/>
</dbReference>
<reference evidence="1 4" key="2">
    <citation type="submission" date="2019-08" db="EMBL/GenBank/DDBJ databases">
        <title>Prevalence, distribution, and phylogeny of type two toxin-antitoxin genes possessed by Cronobacter species where C. sakazakii homologs follow sequence type lineages.</title>
        <authorList>
            <person name="Finkelstein S."/>
            <person name="Negrete F."/>
            <person name="Jang H."/>
            <person name="Gopinath G.R."/>
            <person name="Tall B.D."/>
        </authorList>
    </citation>
    <scope>NUCLEOTIDE SEQUENCE [LARGE SCALE GENOMIC DNA]</scope>
    <source>
        <strain evidence="1 4">MOD1_GK1257</strain>
    </source>
</reference>
<reference evidence="2 3" key="1">
    <citation type="submission" date="2016-12" db="EMBL/GenBank/DDBJ databases">
        <title>Analysis of the Molecular Diversity Among Cronobacter Species Isolated from Filth Flies Using a Pan Genomic DNA Microarray.</title>
        <authorList>
            <person name="Pava-Ripoll M."/>
            <person name="Tall B."/>
            <person name="Farber J."/>
            <person name="Fanning S."/>
            <person name="Lehner A."/>
            <person name="Stephan R."/>
            <person name="Pagotto F."/>
            <person name="Iverson C."/>
            <person name="Ziobro G."/>
            <person name="Miller A."/>
            <person name="Pearson R."/>
            <person name="Yan Q."/>
            <person name="Kim M."/>
            <person name="Jeong S."/>
            <person name="Park J."/>
            <person name="Jun S."/>
            <person name="Choi H."/>
            <person name="Chung T."/>
            <person name="Yoo Y."/>
            <person name="Park E."/>
            <person name="Hwang S."/>
            <person name="Lee B."/>
            <person name="Sathyamoorthy V."/>
            <person name="Carter L."/>
            <person name="Mammel M."/>
            <person name="Jackson S."/>
            <person name="Kothary M."/>
            <person name="Patel I."/>
            <person name="Grim C."/>
            <person name="Gopinath G."/>
            <person name="Gangiredla J."/>
            <person name="Chase H."/>
        </authorList>
    </citation>
    <scope>NUCLEOTIDE SEQUENCE [LARGE SCALE GENOMIC DNA]</scope>
    <source>
        <strain evidence="2 3">MOD1-Md1s</strain>
    </source>
</reference>
<evidence type="ECO:0008006" key="5">
    <source>
        <dbReference type="Google" id="ProtNLM"/>
    </source>
</evidence>
<proteinExistence type="predicted"/>